<proteinExistence type="predicted"/>
<keyword evidence="3" id="KW-1185">Reference proteome</keyword>
<dbReference type="RefSeq" id="WP_270884149.1">
    <property type="nucleotide sequence ID" value="NZ_JAQFVF010000062.1"/>
</dbReference>
<protein>
    <submittedName>
        <fullName evidence="2">Uncharacterized protein</fullName>
    </submittedName>
</protein>
<keyword evidence="1" id="KW-1133">Transmembrane helix</keyword>
<organism evidence="2 3">
    <name type="scientific">Paenibacillus aestuarii</name>
    <dbReference type="NCBI Taxonomy" id="516965"/>
    <lineage>
        <taxon>Bacteria</taxon>
        <taxon>Bacillati</taxon>
        <taxon>Bacillota</taxon>
        <taxon>Bacilli</taxon>
        <taxon>Bacillales</taxon>
        <taxon>Paenibacillaceae</taxon>
        <taxon>Paenibacillus</taxon>
    </lineage>
</organism>
<dbReference type="Proteomes" id="UP001596044">
    <property type="component" value="Unassembled WGS sequence"/>
</dbReference>
<dbReference type="EMBL" id="JBHSMJ010000047">
    <property type="protein sequence ID" value="MFC5452329.1"/>
    <property type="molecule type" value="Genomic_DNA"/>
</dbReference>
<evidence type="ECO:0000313" key="2">
    <source>
        <dbReference type="EMBL" id="MFC5452329.1"/>
    </source>
</evidence>
<feature type="transmembrane region" description="Helical" evidence="1">
    <location>
        <begin position="63"/>
        <end position="83"/>
    </location>
</feature>
<comment type="caution">
    <text evidence="2">The sequence shown here is derived from an EMBL/GenBank/DDBJ whole genome shotgun (WGS) entry which is preliminary data.</text>
</comment>
<reference evidence="3" key="1">
    <citation type="journal article" date="2019" name="Int. J. Syst. Evol. Microbiol.">
        <title>The Global Catalogue of Microorganisms (GCM) 10K type strain sequencing project: providing services to taxonomists for standard genome sequencing and annotation.</title>
        <authorList>
            <consortium name="The Broad Institute Genomics Platform"/>
            <consortium name="The Broad Institute Genome Sequencing Center for Infectious Disease"/>
            <person name="Wu L."/>
            <person name="Ma J."/>
        </authorList>
    </citation>
    <scope>NUCLEOTIDE SEQUENCE [LARGE SCALE GENOMIC DNA]</scope>
    <source>
        <strain evidence="3">KACC 11904</strain>
    </source>
</reference>
<feature type="transmembrane region" description="Helical" evidence="1">
    <location>
        <begin position="126"/>
        <end position="145"/>
    </location>
</feature>
<evidence type="ECO:0000313" key="3">
    <source>
        <dbReference type="Proteomes" id="UP001596044"/>
    </source>
</evidence>
<gene>
    <name evidence="2" type="ORF">ACFPOG_29395</name>
</gene>
<keyword evidence="1" id="KW-0472">Membrane</keyword>
<evidence type="ECO:0000256" key="1">
    <source>
        <dbReference type="SAM" id="Phobius"/>
    </source>
</evidence>
<keyword evidence="1" id="KW-0812">Transmembrane</keyword>
<name>A0ABW0KGC4_9BACL</name>
<sequence length="156" mass="18419">MFVIIMIIINMAAILSIRFARRKFNMLEICAYWMLNCAVIQQVFTIITINLQMIEVSEGVGVFWYLVMNRLVLMPSLIIWLFYFSKDVNIIRKAIFMGAWLLVLSGIQLLSKTFGMIAYVNWNVGYSLAEWFMVLFATTSFFLWFRHILKKEEFIV</sequence>
<accession>A0ABW0KGC4</accession>
<feature type="transmembrane region" description="Helical" evidence="1">
    <location>
        <begin position="31"/>
        <end position="51"/>
    </location>
</feature>
<feature type="transmembrane region" description="Helical" evidence="1">
    <location>
        <begin position="95"/>
        <end position="120"/>
    </location>
</feature>